<dbReference type="EMBL" id="CP026309">
    <property type="protein sequence ID" value="AUV82863.1"/>
    <property type="molecule type" value="Genomic_DNA"/>
</dbReference>
<accession>A0A2I8VLP9</accession>
<proteinExistence type="predicted"/>
<feature type="compositionally biased region" description="Polar residues" evidence="1">
    <location>
        <begin position="77"/>
        <end position="92"/>
    </location>
</feature>
<dbReference type="Proteomes" id="UP000236584">
    <property type="component" value="Chromosome"/>
</dbReference>
<reference evidence="2 3" key="1">
    <citation type="submission" date="2018-01" db="EMBL/GenBank/DDBJ databases">
        <title>Complete genome sequence of Salinigranum rubrum GX10T, an extremely halophilic archaeon isolated from a marine solar saltern.</title>
        <authorList>
            <person name="Han S."/>
        </authorList>
    </citation>
    <scope>NUCLEOTIDE SEQUENCE [LARGE SCALE GENOMIC DNA]</scope>
    <source>
        <strain evidence="2 3">GX10</strain>
    </source>
</reference>
<name>A0A2I8VLP9_9EURY</name>
<gene>
    <name evidence="2" type="ORF">C2R22_15455</name>
</gene>
<feature type="region of interest" description="Disordered" evidence="1">
    <location>
        <begin position="77"/>
        <end position="97"/>
    </location>
</feature>
<organism evidence="2 3">
    <name type="scientific">Salinigranum rubrum</name>
    <dbReference type="NCBI Taxonomy" id="755307"/>
    <lineage>
        <taxon>Archaea</taxon>
        <taxon>Methanobacteriati</taxon>
        <taxon>Methanobacteriota</taxon>
        <taxon>Stenosarchaea group</taxon>
        <taxon>Halobacteria</taxon>
        <taxon>Halobacteriales</taxon>
        <taxon>Haloferacaceae</taxon>
        <taxon>Salinigranum</taxon>
    </lineage>
</organism>
<protein>
    <submittedName>
        <fullName evidence="2">Uncharacterized protein</fullName>
    </submittedName>
</protein>
<keyword evidence="3" id="KW-1185">Reference proteome</keyword>
<evidence type="ECO:0000256" key="1">
    <source>
        <dbReference type="SAM" id="MobiDB-lite"/>
    </source>
</evidence>
<feature type="region of interest" description="Disordered" evidence="1">
    <location>
        <begin position="1"/>
        <end position="21"/>
    </location>
</feature>
<evidence type="ECO:0000313" key="2">
    <source>
        <dbReference type="EMBL" id="AUV82863.1"/>
    </source>
</evidence>
<evidence type="ECO:0000313" key="3">
    <source>
        <dbReference type="Proteomes" id="UP000236584"/>
    </source>
</evidence>
<dbReference type="AlphaFoldDB" id="A0A2I8VLP9"/>
<sequence>MNTYTGCPGTGRPSAVRSRPEIASDSSAACLPSTVIEVRVGPTVIGVVVRFGASARFSKGYATESCWAPLSTAAGSVPSNRNAPRSSDVTCPTTTSSTLTLRGTPAAGWRLTATVPETTTRSPNLALVVASSIASVGVFCLMTAEAVVCEPR</sequence>
<dbReference type="KEGG" id="srub:C2R22_15455"/>